<dbReference type="EMBL" id="CP097507">
    <property type="protein sequence ID" value="URE04463.1"/>
    <property type="molecule type" value="Genomic_DNA"/>
</dbReference>
<dbReference type="InterPro" id="IPR027159">
    <property type="entry name" value="CBP80"/>
</dbReference>
<dbReference type="Proteomes" id="UP001055439">
    <property type="component" value="Chromosome 5"/>
</dbReference>
<dbReference type="GO" id="GO:0000339">
    <property type="term" value="F:RNA cap binding"/>
    <property type="evidence" value="ECO:0007669"/>
    <property type="project" value="InterPro"/>
</dbReference>
<dbReference type="GO" id="GO:0005634">
    <property type="term" value="C:nucleus"/>
    <property type="evidence" value="ECO:0007669"/>
    <property type="project" value="TreeGrafter"/>
</dbReference>
<dbReference type="InterPro" id="IPR015172">
    <property type="entry name" value="MIF4G-like_typ-1"/>
</dbReference>
<dbReference type="FunFam" id="1.25.40.180:FF:000029">
    <property type="entry name" value="Nuclear cap-binding protein"/>
    <property type="match status" value="1"/>
</dbReference>
<reference evidence="5" key="1">
    <citation type="submission" date="2022-05" db="EMBL/GenBank/DDBJ databases">
        <title>The Musa troglodytarum L. genome provides insights into the mechanism of non-climacteric behaviour and enrichment of carotenoids.</title>
        <authorList>
            <person name="Wang J."/>
        </authorList>
    </citation>
    <scope>NUCLEOTIDE SEQUENCE</scope>
    <source>
        <tissue evidence="5">Leaf</tissue>
    </source>
</reference>
<feature type="region of interest" description="Disordered" evidence="2">
    <location>
        <begin position="599"/>
        <end position="618"/>
    </location>
</feature>
<evidence type="ECO:0000259" key="3">
    <source>
        <dbReference type="Pfam" id="PF09088"/>
    </source>
</evidence>
<proteinExistence type="predicted"/>
<dbReference type="GO" id="GO:0000184">
    <property type="term" value="P:nuclear-transcribed mRNA catabolic process, nonsense-mediated decay"/>
    <property type="evidence" value="ECO:0007669"/>
    <property type="project" value="TreeGrafter"/>
</dbReference>
<feature type="coiled-coil region" evidence="1">
    <location>
        <begin position="456"/>
        <end position="483"/>
    </location>
</feature>
<evidence type="ECO:0000256" key="1">
    <source>
        <dbReference type="SAM" id="Coils"/>
    </source>
</evidence>
<organism evidence="5 6">
    <name type="scientific">Musa troglodytarum</name>
    <name type="common">fe'i banana</name>
    <dbReference type="NCBI Taxonomy" id="320322"/>
    <lineage>
        <taxon>Eukaryota</taxon>
        <taxon>Viridiplantae</taxon>
        <taxon>Streptophyta</taxon>
        <taxon>Embryophyta</taxon>
        <taxon>Tracheophyta</taxon>
        <taxon>Spermatophyta</taxon>
        <taxon>Magnoliopsida</taxon>
        <taxon>Liliopsida</taxon>
        <taxon>Zingiberales</taxon>
        <taxon>Musaceae</taxon>
        <taxon>Musa</taxon>
    </lineage>
</organism>
<name>A0A9E7K2Z6_9LILI</name>
<sequence>MLFPPRLTVVPLSLVELFPPPSMQVPDEFDRVIVGIQSYLSIRKHSQDTSFIVFEADEDKSAKEKRLNFLEAYPILRACDLLLIMAAQLHCHFWCPLLFALHHPSAAIDPSNLSILLVLLFLLAFPCSPLQDTTTFLLLHTGLTGYQTDSRKECASYMASLPVPFRYEYLMAETIFSQIMFLPQPPFKPIYYALVIIDLCKALPGAFPAVVAGAVRSLFNRIGDLDMECRTRLILWFSHHLSNFQYFWPWEEWAHVKDLPRWAPQRVFVQEVLEREVRLSYWDKIKQSIENAPELEELLPPKSVSNFRYNSEEDHGYTLSKEFREMVRGRKTAREITSWVEETIIQIHSSKFAIEVVIQTLLDIGSKSFTHLITVLERYGQVIAKLCTDQNMQVLLIDEVSSYWKNNTQMTAIAIDRMMGYRIISNLAIVSWVFSLSNIEQFHVSDRPWEILRNAINKTYNRIADLRKEIQTLKKSVLLAEDVAVKALKEFEAAETRLEVVDGQPVQAEKPGRLKRLKGYAEKAKDDEIAVREALEAKDALLARALEENKSLFVSLYKSFANVLTERLPPVSADGAFPKLRDEEDIDSMAIDLEEPSTMEMDHDNGRKDDRNSEKVTHRYSIKEQDQWCLCTLGYVKAFSRQYATEIWPHLETLEAVFGRDIHPLFRKAVFAGLCRSTTEM</sequence>
<dbReference type="PANTHER" id="PTHR12412">
    <property type="entry name" value="CAP BINDING PROTEIN"/>
    <property type="match status" value="1"/>
</dbReference>
<dbReference type="InterPro" id="IPR015174">
    <property type="entry name" value="MIF4G-like_typ-2"/>
</dbReference>
<accession>A0A9E7K2Z6</accession>
<dbReference type="Pfam" id="PF09090">
    <property type="entry name" value="MIF4G_like_2"/>
    <property type="match status" value="1"/>
</dbReference>
<keyword evidence="1" id="KW-0175">Coiled coil</keyword>
<dbReference type="Gene3D" id="1.25.40.180">
    <property type="match status" value="2"/>
</dbReference>
<dbReference type="GO" id="GO:0005846">
    <property type="term" value="C:nuclear cap binding complex"/>
    <property type="evidence" value="ECO:0007669"/>
    <property type="project" value="InterPro"/>
</dbReference>
<dbReference type="PANTHER" id="PTHR12412:SF2">
    <property type="entry name" value="NUCLEAR CAP-BINDING PROTEIN SUBUNIT 1"/>
    <property type="match status" value="1"/>
</dbReference>
<dbReference type="GO" id="GO:0006406">
    <property type="term" value="P:mRNA export from nucleus"/>
    <property type="evidence" value="ECO:0007669"/>
    <property type="project" value="InterPro"/>
</dbReference>
<evidence type="ECO:0000259" key="4">
    <source>
        <dbReference type="Pfam" id="PF09090"/>
    </source>
</evidence>
<gene>
    <name evidence="5" type="ORF">MUK42_20797</name>
</gene>
<dbReference type="Pfam" id="PF09088">
    <property type="entry name" value="MIF4G_like"/>
    <property type="match status" value="1"/>
</dbReference>
<dbReference type="SUPFAM" id="SSF48371">
    <property type="entry name" value="ARM repeat"/>
    <property type="match status" value="2"/>
</dbReference>
<protein>
    <submittedName>
        <fullName evidence="5">MIF4G like</fullName>
    </submittedName>
</protein>
<feature type="domain" description="MIF4G-like type 1" evidence="3">
    <location>
        <begin position="165"/>
        <end position="289"/>
    </location>
</feature>
<evidence type="ECO:0000256" key="2">
    <source>
        <dbReference type="SAM" id="MobiDB-lite"/>
    </source>
</evidence>
<dbReference type="AlphaFoldDB" id="A0A9E7K2Z6"/>
<dbReference type="OrthoDB" id="10252707at2759"/>
<feature type="compositionally biased region" description="Basic and acidic residues" evidence="2">
    <location>
        <begin position="600"/>
        <end position="618"/>
    </location>
</feature>
<evidence type="ECO:0000313" key="6">
    <source>
        <dbReference type="Proteomes" id="UP001055439"/>
    </source>
</evidence>
<dbReference type="InterPro" id="IPR016024">
    <property type="entry name" value="ARM-type_fold"/>
</dbReference>
<keyword evidence="6" id="KW-1185">Reference proteome</keyword>
<feature type="domain" description="MIF4G-like type 2" evidence="4">
    <location>
        <begin position="307"/>
        <end position="646"/>
    </location>
</feature>
<dbReference type="GO" id="GO:0003729">
    <property type="term" value="F:mRNA binding"/>
    <property type="evidence" value="ECO:0007669"/>
    <property type="project" value="TreeGrafter"/>
</dbReference>
<evidence type="ECO:0000313" key="5">
    <source>
        <dbReference type="EMBL" id="URE04463.1"/>
    </source>
</evidence>